<reference evidence="1 2" key="1">
    <citation type="journal article" date="2016" name="Genome Announc.">
        <title>Draft Genome Sequence of the Thermotolerant Cyanobacterium Desertifilum sp. IPPAS B-1220.</title>
        <authorList>
            <person name="Mironov K.S."/>
            <person name="Sinetova M.A."/>
            <person name="Bolatkhan K."/>
            <person name="Zayadan B.K."/>
            <person name="Ustinova V.V."/>
            <person name="Kupriyanova E.V."/>
            <person name="Skrypnik A.N."/>
            <person name="Gogoleva N.E."/>
            <person name="Gogolev Y.V."/>
            <person name="Los D.A."/>
        </authorList>
    </citation>
    <scope>NUCLEOTIDE SEQUENCE [LARGE SCALE GENOMIC DNA]</scope>
    <source>
        <strain evidence="1 2">IPPAS B-1220</strain>
    </source>
</reference>
<sequence length="47" mass="5155">MRLWNVATSEAHLTFNECTDTVAAVAFSADGLTLAVGCHDGKIQFWR</sequence>
<protein>
    <submittedName>
        <fullName evidence="1">Uncharacterized protein</fullName>
    </submittedName>
</protein>
<accession>A0ACD5GTG3</accession>
<dbReference type="Proteomes" id="UP000095472">
    <property type="component" value="Chromosome"/>
</dbReference>
<gene>
    <name evidence="1" type="ORF">BH720_033940</name>
</gene>
<name>A0ACD5GTG3_9CYAN</name>
<evidence type="ECO:0000313" key="1">
    <source>
        <dbReference type="EMBL" id="XPM64022.1"/>
    </source>
</evidence>
<organism evidence="1 2">
    <name type="scientific">Desertifilum tharense IPPAS B-1220</name>
    <dbReference type="NCBI Taxonomy" id="1781255"/>
    <lineage>
        <taxon>Bacteria</taxon>
        <taxon>Bacillati</taxon>
        <taxon>Cyanobacteriota</taxon>
        <taxon>Cyanophyceae</taxon>
        <taxon>Desertifilales</taxon>
        <taxon>Desertifilaceae</taxon>
        <taxon>Desertifilum</taxon>
    </lineage>
</organism>
<evidence type="ECO:0000313" key="2">
    <source>
        <dbReference type="Proteomes" id="UP000095472"/>
    </source>
</evidence>
<proteinExistence type="predicted"/>
<keyword evidence="2" id="KW-1185">Reference proteome</keyword>
<dbReference type="EMBL" id="CP182909">
    <property type="protein sequence ID" value="XPM64022.1"/>
    <property type="molecule type" value="Genomic_DNA"/>
</dbReference>